<protein>
    <submittedName>
        <fullName evidence="2">Uncharacterized protein</fullName>
    </submittedName>
</protein>
<proteinExistence type="predicted"/>
<feature type="compositionally biased region" description="Polar residues" evidence="1">
    <location>
        <begin position="1"/>
        <end position="19"/>
    </location>
</feature>
<keyword evidence="3" id="KW-1185">Reference proteome</keyword>
<dbReference type="AlphaFoldDB" id="A0A8H4V9S9"/>
<name>A0A8H4V9S9_9HYPO</name>
<sequence>MSCRSGLTRQYDTRQTGQDQLDVDSQRHNSLERGTTLVREKKTEASLPTHNNSAIYALLDKDESSTNMLVYITATTTLVNNRVVHICAPALRVQHLNSLRPA</sequence>
<evidence type="ECO:0000313" key="3">
    <source>
        <dbReference type="Proteomes" id="UP000557566"/>
    </source>
</evidence>
<gene>
    <name evidence="2" type="ORF">G6O67_000576</name>
</gene>
<organism evidence="2 3">
    <name type="scientific">Ophiocordyceps sinensis</name>
    <dbReference type="NCBI Taxonomy" id="72228"/>
    <lineage>
        <taxon>Eukaryota</taxon>
        <taxon>Fungi</taxon>
        <taxon>Dikarya</taxon>
        <taxon>Ascomycota</taxon>
        <taxon>Pezizomycotina</taxon>
        <taxon>Sordariomycetes</taxon>
        <taxon>Hypocreomycetidae</taxon>
        <taxon>Hypocreales</taxon>
        <taxon>Ophiocordycipitaceae</taxon>
        <taxon>Ophiocordyceps</taxon>
    </lineage>
</organism>
<feature type="region of interest" description="Disordered" evidence="1">
    <location>
        <begin position="1"/>
        <end position="37"/>
    </location>
</feature>
<reference evidence="2 3" key="1">
    <citation type="journal article" date="2020" name="Genome Biol. Evol.">
        <title>A new high-quality draft genome assembly of the Chinese cordyceps Ophiocordyceps sinensis.</title>
        <authorList>
            <person name="Shu R."/>
            <person name="Zhang J."/>
            <person name="Meng Q."/>
            <person name="Zhang H."/>
            <person name="Zhou G."/>
            <person name="Li M."/>
            <person name="Wu P."/>
            <person name="Zhao Y."/>
            <person name="Chen C."/>
            <person name="Qin Q."/>
        </authorList>
    </citation>
    <scope>NUCLEOTIDE SEQUENCE [LARGE SCALE GENOMIC DNA]</scope>
    <source>
        <strain evidence="2 3">IOZ07</strain>
    </source>
</reference>
<dbReference type="Proteomes" id="UP000557566">
    <property type="component" value="Unassembled WGS sequence"/>
</dbReference>
<evidence type="ECO:0000256" key="1">
    <source>
        <dbReference type="SAM" id="MobiDB-lite"/>
    </source>
</evidence>
<dbReference type="EMBL" id="JAAVMX010000001">
    <property type="protein sequence ID" value="KAF4513287.1"/>
    <property type="molecule type" value="Genomic_DNA"/>
</dbReference>
<comment type="caution">
    <text evidence="2">The sequence shown here is derived from an EMBL/GenBank/DDBJ whole genome shotgun (WGS) entry which is preliminary data.</text>
</comment>
<evidence type="ECO:0000313" key="2">
    <source>
        <dbReference type="EMBL" id="KAF4513287.1"/>
    </source>
</evidence>
<accession>A0A8H4V9S9</accession>